<keyword evidence="3" id="KW-1185">Reference proteome</keyword>
<reference evidence="2 3" key="1">
    <citation type="journal article" date="2015" name="Sci. Rep.">
        <title>The power of single molecule real-time sequencing technology in the de novo assembly of a eukaryotic genome.</title>
        <authorList>
            <person name="Sakai H."/>
            <person name="Naito K."/>
            <person name="Ogiso-Tanaka E."/>
            <person name="Takahashi Y."/>
            <person name="Iseki K."/>
            <person name="Muto C."/>
            <person name="Satou K."/>
            <person name="Teruya K."/>
            <person name="Shiroma A."/>
            <person name="Shimoji M."/>
            <person name="Hirano T."/>
            <person name="Itoh T."/>
            <person name="Kaga A."/>
            <person name="Tomooka N."/>
        </authorList>
    </citation>
    <scope>NUCLEOTIDE SEQUENCE [LARGE SCALE GENOMIC DNA]</scope>
    <source>
        <strain evidence="3">cv. Shumari</strain>
    </source>
</reference>
<feature type="compositionally biased region" description="Polar residues" evidence="1">
    <location>
        <begin position="1"/>
        <end position="12"/>
    </location>
</feature>
<evidence type="ECO:0000256" key="1">
    <source>
        <dbReference type="SAM" id="MobiDB-lite"/>
    </source>
</evidence>
<accession>A0A0S3SZ18</accession>
<evidence type="ECO:0000313" key="3">
    <source>
        <dbReference type="Proteomes" id="UP000291084"/>
    </source>
</evidence>
<dbReference type="Proteomes" id="UP000291084">
    <property type="component" value="Chromosome 9"/>
</dbReference>
<protein>
    <submittedName>
        <fullName evidence="2">Uncharacterized protein</fullName>
    </submittedName>
</protein>
<feature type="region of interest" description="Disordered" evidence="1">
    <location>
        <begin position="1"/>
        <end position="20"/>
    </location>
</feature>
<organism evidence="2 3">
    <name type="scientific">Vigna angularis var. angularis</name>
    <dbReference type="NCBI Taxonomy" id="157739"/>
    <lineage>
        <taxon>Eukaryota</taxon>
        <taxon>Viridiplantae</taxon>
        <taxon>Streptophyta</taxon>
        <taxon>Embryophyta</taxon>
        <taxon>Tracheophyta</taxon>
        <taxon>Spermatophyta</taxon>
        <taxon>Magnoliopsida</taxon>
        <taxon>eudicotyledons</taxon>
        <taxon>Gunneridae</taxon>
        <taxon>Pentapetalae</taxon>
        <taxon>rosids</taxon>
        <taxon>fabids</taxon>
        <taxon>Fabales</taxon>
        <taxon>Fabaceae</taxon>
        <taxon>Papilionoideae</taxon>
        <taxon>50 kb inversion clade</taxon>
        <taxon>NPAAA clade</taxon>
        <taxon>indigoferoid/millettioid clade</taxon>
        <taxon>Phaseoleae</taxon>
        <taxon>Vigna</taxon>
    </lineage>
</organism>
<proteinExistence type="predicted"/>
<dbReference type="AlphaFoldDB" id="A0A0S3SZ18"/>
<dbReference type="EMBL" id="AP015042">
    <property type="protein sequence ID" value="BAT98150.1"/>
    <property type="molecule type" value="Genomic_DNA"/>
</dbReference>
<evidence type="ECO:0000313" key="2">
    <source>
        <dbReference type="EMBL" id="BAT98150.1"/>
    </source>
</evidence>
<name>A0A0S3SZ18_PHAAN</name>
<gene>
    <name evidence="2" type="primary">Vigan.09G177800</name>
    <name evidence="2" type="ORF">VIGAN_09177800</name>
</gene>
<feature type="non-terminal residue" evidence="2">
    <location>
        <position position="86"/>
    </location>
</feature>
<sequence>MTQQPVSLSPSQPYHAWENTKQTPQASTLCYFPKGQKVPISQKQFFIRHHSHIHKVELQSIPLITITITLNIKIKLNFSQLFMLHN</sequence>